<feature type="transmembrane region" description="Helical" evidence="5">
    <location>
        <begin position="80"/>
        <end position="99"/>
    </location>
</feature>
<dbReference type="GO" id="GO:0016020">
    <property type="term" value="C:membrane"/>
    <property type="evidence" value="ECO:0007669"/>
    <property type="project" value="UniProtKB-SubCell"/>
</dbReference>
<dbReference type="InterPro" id="IPR017452">
    <property type="entry name" value="GPCR_Rhodpsn_7TM"/>
</dbReference>
<dbReference type="OrthoDB" id="10011262at2759"/>
<evidence type="ECO:0000259" key="6">
    <source>
        <dbReference type="PROSITE" id="PS50262"/>
    </source>
</evidence>
<dbReference type="InterPro" id="IPR000276">
    <property type="entry name" value="GPCR_Rhodpsn"/>
</dbReference>
<dbReference type="Gene3D" id="1.20.1070.10">
    <property type="entry name" value="Rhodopsin 7-helix transmembrane proteins"/>
    <property type="match status" value="1"/>
</dbReference>
<feature type="transmembrane region" description="Helical" evidence="5">
    <location>
        <begin position="115"/>
        <end position="138"/>
    </location>
</feature>
<organism evidence="7 8">
    <name type="scientific">Dreissena polymorpha</name>
    <name type="common">Zebra mussel</name>
    <name type="synonym">Mytilus polymorpha</name>
    <dbReference type="NCBI Taxonomy" id="45954"/>
    <lineage>
        <taxon>Eukaryota</taxon>
        <taxon>Metazoa</taxon>
        <taxon>Spiralia</taxon>
        <taxon>Lophotrochozoa</taxon>
        <taxon>Mollusca</taxon>
        <taxon>Bivalvia</taxon>
        <taxon>Autobranchia</taxon>
        <taxon>Heteroconchia</taxon>
        <taxon>Euheterodonta</taxon>
        <taxon>Imparidentia</taxon>
        <taxon>Neoheterodontei</taxon>
        <taxon>Myida</taxon>
        <taxon>Dreissenoidea</taxon>
        <taxon>Dreissenidae</taxon>
        <taxon>Dreissena</taxon>
    </lineage>
</organism>
<keyword evidence="8" id="KW-1185">Reference proteome</keyword>
<feature type="transmembrane region" description="Helical" evidence="5">
    <location>
        <begin position="261"/>
        <end position="281"/>
    </location>
</feature>
<dbReference type="SUPFAM" id="SSF81321">
    <property type="entry name" value="Family A G protein-coupled receptor-like"/>
    <property type="match status" value="1"/>
</dbReference>
<evidence type="ECO:0000256" key="4">
    <source>
        <dbReference type="ARBA" id="ARBA00023136"/>
    </source>
</evidence>
<feature type="transmembrane region" description="Helical" evidence="5">
    <location>
        <begin position="209"/>
        <end position="234"/>
    </location>
</feature>
<evidence type="ECO:0000313" key="7">
    <source>
        <dbReference type="EMBL" id="KAH3778655.1"/>
    </source>
</evidence>
<comment type="caution">
    <text evidence="7">The sequence shown here is derived from an EMBL/GenBank/DDBJ whole genome shotgun (WGS) entry which is preliminary data.</text>
</comment>
<dbReference type="AlphaFoldDB" id="A0A9D4ILD7"/>
<comment type="subcellular location">
    <subcellularLocation>
        <location evidence="1">Membrane</location>
    </subcellularLocation>
</comment>
<dbReference type="EMBL" id="JAIWYP010000009">
    <property type="protein sequence ID" value="KAH3778655.1"/>
    <property type="molecule type" value="Genomic_DNA"/>
</dbReference>
<dbReference type="Proteomes" id="UP000828390">
    <property type="component" value="Unassembled WGS sequence"/>
</dbReference>
<protein>
    <recommendedName>
        <fullName evidence="6">G-protein coupled receptors family 1 profile domain-containing protein</fullName>
    </recommendedName>
</protein>
<dbReference type="Pfam" id="PF00001">
    <property type="entry name" value="7tm_1"/>
    <property type="match status" value="1"/>
</dbReference>
<accession>A0A9D4ILD7</accession>
<reference evidence="7" key="1">
    <citation type="journal article" date="2019" name="bioRxiv">
        <title>The Genome of the Zebra Mussel, Dreissena polymorpha: A Resource for Invasive Species Research.</title>
        <authorList>
            <person name="McCartney M.A."/>
            <person name="Auch B."/>
            <person name="Kono T."/>
            <person name="Mallez S."/>
            <person name="Zhang Y."/>
            <person name="Obille A."/>
            <person name="Becker A."/>
            <person name="Abrahante J.E."/>
            <person name="Garbe J."/>
            <person name="Badalamenti J.P."/>
            <person name="Herman A."/>
            <person name="Mangelson H."/>
            <person name="Liachko I."/>
            <person name="Sullivan S."/>
            <person name="Sone E.D."/>
            <person name="Koren S."/>
            <person name="Silverstein K.A.T."/>
            <person name="Beckman K.B."/>
            <person name="Gohl D.M."/>
        </authorList>
    </citation>
    <scope>NUCLEOTIDE SEQUENCE</scope>
    <source>
        <strain evidence="7">Duluth1</strain>
        <tissue evidence="7">Whole animal</tissue>
    </source>
</reference>
<dbReference type="CDD" id="cd14978">
    <property type="entry name" value="7tmA_FMRFamide_R-like"/>
    <property type="match status" value="1"/>
</dbReference>
<evidence type="ECO:0000256" key="2">
    <source>
        <dbReference type="ARBA" id="ARBA00022692"/>
    </source>
</evidence>
<reference evidence="7" key="2">
    <citation type="submission" date="2020-11" db="EMBL/GenBank/DDBJ databases">
        <authorList>
            <person name="McCartney M.A."/>
            <person name="Auch B."/>
            <person name="Kono T."/>
            <person name="Mallez S."/>
            <person name="Becker A."/>
            <person name="Gohl D.M."/>
            <person name="Silverstein K.A.T."/>
            <person name="Koren S."/>
            <person name="Bechman K.B."/>
            <person name="Herman A."/>
            <person name="Abrahante J.E."/>
            <person name="Garbe J."/>
        </authorList>
    </citation>
    <scope>NUCLEOTIDE SEQUENCE</scope>
    <source>
        <strain evidence="7">Duluth1</strain>
        <tissue evidence="7">Whole animal</tissue>
    </source>
</reference>
<proteinExistence type="predicted"/>
<evidence type="ECO:0000313" key="8">
    <source>
        <dbReference type="Proteomes" id="UP000828390"/>
    </source>
</evidence>
<evidence type="ECO:0000256" key="1">
    <source>
        <dbReference type="ARBA" id="ARBA00004370"/>
    </source>
</evidence>
<dbReference type="PRINTS" id="PR00237">
    <property type="entry name" value="GPCRRHODOPSN"/>
</dbReference>
<gene>
    <name evidence="7" type="ORF">DPMN_180125</name>
</gene>
<dbReference type="GO" id="GO:0004930">
    <property type="term" value="F:G protein-coupled receptor activity"/>
    <property type="evidence" value="ECO:0007669"/>
    <property type="project" value="InterPro"/>
</dbReference>
<keyword evidence="4 5" id="KW-0472">Membrane</keyword>
<feature type="domain" description="G-protein coupled receptors family 1 profile" evidence="6">
    <location>
        <begin position="60"/>
        <end position="328"/>
    </location>
</feature>
<feature type="transmembrane region" description="Helical" evidence="5">
    <location>
        <begin position="45"/>
        <end position="68"/>
    </location>
</feature>
<sequence length="422" mass="48018">MEDLDSVSNVTDFFNMSSIFSNESNFSTVAPRLVPDMNPQLRDLIYNHLGPSVCIFGMLTNIINLIVLTNNDLPESPYTYLTGLATVDFGALLLSFVYMKFSKDVFSYEWRFFDAYIFIGLVNICTTSSIWITVQLTVERYLFVRHPLWAKDMCDRASAKVKILITIGSSAVFNIPRFLCFKPMLHEPKGWLLGSTEFRTSKIFLGINWVYSIGIHFLPLAILSCANIYLVFAVHQAGQQRQKLQIRNNREAAWQREQRRLTITLISIVFLFIICIIPSAFSDRPIAYALFGGSKSETEFVASSVYYSIQYIANFLVWVELSLNFVLYCAFNEKFRRVMKFTAMKCVKKIPVPSFLGQGSRTGQGTQSSTRNSVLNTHSLSIHSKGSLVHHEAQPLQKQMYQAHAIKEEMSNGNAPLMKSRV</sequence>
<dbReference type="PANTHER" id="PTHR46641">
    <property type="entry name" value="FMRFAMIDE RECEPTOR-RELATED"/>
    <property type="match status" value="1"/>
</dbReference>
<keyword evidence="3 5" id="KW-1133">Transmembrane helix</keyword>
<name>A0A9D4ILD7_DREPO</name>
<keyword evidence="2 5" id="KW-0812">Transmembrane</keyword>
<dbReference type="PROSITE" id="PS50262">
    <property type="entry name" value="G_PROTEIN_RECEP_F1_2"/>
    <property type="match status" value="1"/>
</dbReference>
<evidence type="ECO:0000256" key="3">
    <source>
        <dbReference type="ARBA" id="ARBA00022989"/>
    </source>
</evidence>
<evidence type="ECO:0000256" key="5">
    <source>
        <dbReference type="SAM" id="Phobius"/>
    </source>
</evidence>
<dbReference type="PANTHER" id="PTHR46641:SF2">
    <property type="entry name" value="FMRFAMIDE RECEPTOR"/>
    <property type="match status" value="1"/>
</dbReference>
<dbReference type="InterPro" id="IPR052954">
    <property type="entry name" value="GPCR-Ligand_Int"/>
</dbReference>
<feature type="transmembrane region" description="Helical" evidence="5">
    <location>
        <begin position="311"/>
        <end position="331"/>
    </location>
</feature>